<dbReference type="Pfam" id="PF10139">
    <property type="entry name" value="Virul_Fac"/>
    <property type="match status" value="2"/>
</dbReference>
<organism evidence="1 2">
    <name type="scientific">Tenebrionibacter intestinalis</name>
    <dbReference type="NCBI Taxonomy" id="2799638"/>
    <lineage>
        <taxon>Bacteria</taxon>
        <taxon>Pseudomonadati</taxon>
        <taxon>Pseudomonadota</taxon>
        <taxon>Gammaproteobacteria</taxon>
        <taxon>Enterobacterales</taxon>
        <taxon>Enterobacteriaceae</taxon>
        <taxon>Tenebrionibacter/Tenebrionicola group</taxon>
        <taxon>Tenebrionibacter</taxon>
    </lineage>
</organism>
<gene>
    <name evidence="1" type="ORF">JJB97_08790</name>
</gene>
<sequence>MSVTLSLNAAIFDALGHWVSATRQQAPLLDDVADGIQLRLLQLQRRYNACDAAASQLPTVGLWGHCAHGKAHLRNLMFNGMPDAAEFLTTLAGTGRQAQIAVSIGPRSWPEQESYPLCLMLFNEGELAQIFMRHYLASGGSLTFDEAEMRRRLDDARHSYDSGEMSGIDASQVAQLAAEYRRLAGGTASVTESETWYRMACQLPQLSVAQRARCFALLWGDTSALTRRWLSLAMLLQQLGNARYVLASGLLAADRFHQPAADFLAPDSAMPDEMAQVTSVCPLLENDIQAPVIVTRALLSMLCAEMKIGAAPDAALHVLDIPGYRHDAGREWCLTKSNFLSELYRQRCRPERLIICQAMQERKDNQAVAARLIDWMPVSADNPRAVWAVTPFDARFAADASVENTDSAVQSLLDSAQYPWGVFQALTDSDARRLTRWLSDTLSDKNRQTDAQRCRDALAKQVGELLCRWLTPPGVYGEQWRQPLEDMLRTLQQNASEHGALLTALLPSRGALQNLWRQYPPMQKASVGVFDISIDLFSEQAPSAPGMEACTADFEHAVQRLWVNHLRQWAEKENDGLPLPASQRRTLCDILITMSYRLELPGMFSHVLAGGERSALADSTRVMSELSDFITWLGYAGQNAATRPASRWNPGQPIFAPGARPGSDTRLTKLGASPVHAATHYVYDWLVALWTRAVENVNYRHPLDISIEAGEALRALLDVR</sequence>
<protein>
    <recommendedName>
        <fullName evidence="3">Virulence factor</fullName>
    </recommendedName>
</protein>
<dbReference type="RefSeq" id="WP_238713657.1">
    <property type="nucleotide sequence ID" value="NZ_JAEPBH010000019.1"/>
</dbReference>
<reference evidence="1" key="1">
    <citation type="submission" date="2021-01" db="EMBL/GenBank/DDBJ databases">
        <title>Intestinitalea alba gen. nov., sp. nov., a novel genus of the family Enterobacteriaceae, isolated from the gut of the plastic-eating mealworm Tenebrio molitor L.</title>
        <authorList>
            <person name="Yang Y."/>
        </authorList>
    </citation>
    <scope>NUCLEOTIDE SEQUENCE</scope>
    <source>
        <strain evidence="1">BIT-L3</strain>
    </source>
</reference>
<dbReference type="AlphaFoldDB" id="A0A8K0XXJ1"/>
<accession>A0A8K0XXJ1</accession>
<evidence type="ECO:0000313" key="2">
    <source>
        <dbReference type="Proteomes" id="UP000659047"/>
    </source>
</evidence>
<dbReference type="EMBL" id="JAEPBH010000019">
    <property type="protein sequence ID" value="MBK4715427.1"/>
    <property type="molecule type" value="Genomic_DNA"/>
</dbReference>
<keyword evidence="2" id="KW-1185">Reference proteome</keyword>
<comment type="caution">
    <text evidence="1">The sequence shown here is derived from an EMBL/GenBank/DDBJ whole genome shotgun (WGS) entry which is preliminary data.</text>
</comment>
<proteinExistence type="predicted"/>
<name>A0A8K0XXJ1_9ENTR</name>
<evidence type="ECO:0000313" key="1">
    <source>
        <dbReference type="EMBL" id="MBK4715427.1"/>
    </source>
</evidence>
<dbReference type="Proteomes" id="UP000659047">
    <property type="component" value="Unassembled WGS sequence"/>
</dbReference>
<evidence type="ECO:0008006" key="3">
    <source>
        <dbReference type="Google" id="ProtNLM"/>
    </source>
</evidence>
<dbReference type="InterPro" id="IPR017030">
    <property type="entry name" value="Vir_effector_SfrC"/>
</dbReference>